<dbReference type="GO" id="GO:0043252">
    <property type="term" value="P:sodium-independent organic anion transport"/>
    <property type="evidence" value="ECO:0007669"/>
    <property type="project" value="TreeGrafter"/>
</dbReference>
<reference evidence="8" key="2">
    <citation type="submission" date="2020-12" db="EMBL/GenBank/DDBJ databases">
        <authorList>
            <person name="Kanost M."/>
        </authorList>
    </citation>
    <scope>NUCLEOTIDE SEQUENCE</scope>
</reference>
<dbReference type="EMBL" id="JH668405">
    <property type="protein sequence ID" value="KAG6451332.1"/>
    <property type="molecule type" value="Genomic_DNA"/>
</dbReference>
<keyword evidence="4 6" id="KW-1133">Transmembrane helix</keyword>
<feature type="transmembrane region" description="Helical" evidence="6">
    <location>
        <begin position="449"/>
        <end position="467"/>
    </location>
</feature>
<evidence type="ECO:0000259" key="7">
    <source>
        <dbReference type="PROSITE" id="PS51465"/>
    </source>
</evidence>
<dbReference type="PANTHER" id="PTHR11388:SF158">
    <property type="entry name" value="ORGANIC ANION TRANSPORTING POLYPEPTIDE 33EB"/>
    <property type="match status" value="1"/>
</dbReference>
<dbReference type="InterPro" id="IPR002350">
    <property type="entry name" value="Kazal_dom"/>
</dbReference>
<reference evidence="8" key="1">
    <citation type="journal article" date="2016" name="Insect Biochem. Mol. Biol.">
        <title>Multifaceted biological insights from a draft genome sequence of the tobacco hornworm moth, Manduca sexta.</title>
        <authorList>
            <person name="Kanost M.R."/>
            <person name="Arrese E.L."/>
            <person name="Cao X."/>
            <person name="Chen Y.R."/>
            <person name="Chellapilla S."/>
            <person name="Goldsmith M.R."/>
            <person name="Grosse-Wilde E."/>
            <person name="Heckel D.G."/>
            <person name="Herndon N."/>
            <person name="Jiang H."/>
            <person name="Papanicolaou A."/>
            <person name="Qu J."/>
            <person name="Soulages J.L."/>
            <person name="Vogel H."/>
            <person name="Walters J."/>
            <person name="Waterhouse R.M."/>
            <person name="Ahn S.J."/>
            <person name="Almeida F.C."/>
            <person name="An C."/>
            <person name="Aqrawi P."/>
            <person name="Bretschneider A."/>
            <person name="Bryant W.B."/>
            <person name="Bucks S."/>
            <person name="Chao H."/>
            <person name="Chevignon G."/>
            <person name="Christen J.M."/>
            <person name="Clarke D.F."/>
            <person name="Dittmer N.T."/>
            <person name="Ferguson L.C.F."/>
            <person name="Garavelou S."/>
            <person name="Gordon K.H.J."/>
            <person name="Gunaratna R.T."/>
            <person name="Han Y."/>
            <person name="Hauser F."/>
            <person name="He Y."/>
            <person name="Heidel-Fischer H."/>
            <person name="Hirsh A."/>
            <person name="Hu Y."/>
            <person name="Jiang H."/>
            <person name="Kalra D."/>
            <person name="Klinner C."/>
            <person name="Konig C."/>
            <person name="Kovar C."/>
            <person name="Kroll A.R."/>
            <person name="Kuwar S.S."/>
            <person name="Lee S.L."/>
            <person name="Lehman R."/>
            <person name="Li K."/>
            <person name="Li Z."/>
            <person name="Liang H."/>
            <person name="Lovelace S."/>
            <person name="Lu Z."/>
            <person name="Mansfield J.H."/>
            <person name="McCulloch K.J."/>
            <person name="Mathew T."/>
            <person name="Morton B."/>
            <person name="Muzny D.M."/>
            <person name="Neunemann D."/>
            <person name="Ongeri F."/>
            <person name="Pauchet Y."/>
            <person name="Pu L.L."/>
            <person name="Pyrousis I."/>
            <person name="Rao X.J."/>
            <person name="Redding A."/>
            <person name="Roesel C."/>
            <person name="Sanchez-Gracia A."/>
            <person name="Schaack S."/>
            <person name="Shukla A."/>
            <person name="Tetreau G."/>
            <person name="Wang Y."/>
            <person name="Xiong G.H."/>
            <person name="Traut W."/>
            <person name="Walsh T.K."/>
            <person name="Worley K.C."/>
            <person name="Wu D."/>
            <person name="Wu W."/>
            <person name="Wu Y.Q."/>
            <person name="Zhang X."/>
            <person name="Zou Z."/>
            <person name="Zucker H."/>
            <person name="Briscoe A.D."/>
            <person name="Burmester T."/>
            <person name="Clem R.J."/>
            <person name="Feyereisen R."/>
            <person name="Grimmelikhuijzen C.J.P."/>
            <person name="Hamodrakas S.J."/>
            <person name="Hansson B.S."/>
            <person name="Huguet E."/>
            <person name="Jermiin L.S."/>
            <person name="Lan Q."/>
            <person name="Lehman H.K."/>
            <person name="Lorenzen M."/>
            <person name="Merzendorfer H."/>
            <person name="Michalopoulos I."/>
            <person name="Morton D.B."/>
            <person name="Muthukrishnan S."/>
            <person name="Oakeshott J.G."/>
            <person name="Palmer W."/>
            <person name="Park Y."/>
            <person name="Passarelli A.L."/>
            <person name="Rozas J."/>
            <person name="Schwartz L.M."/>
            <person name="Smith W."/>
            <person name="Southgate A."/>
            <person name="Vilcinskas A."/>
            <person name="Vogt R."/>
            <person name="Wang P."/>
            <person name="Werren J."/>
            <person name="Yu X.Q."/>
            <person name="Zhou J.J."/>
            <person name="Brown S.J."/>
            <person name="Scherer S.E."/>
            <person name="Richards S."/>
            <person name="Blissard G.W."/>
        </authorList>
    </citation>
    <scope>NUCLEOTIDE SEQUENCE</scope>
</reference>
<keyword evidence="3 6" id="KW-0812">Transmembrane</keyword>
<dbReference type="Pfam" id="PF03137">
    <property type="entry name" value="OATP"/>
    <property type="match status" value="1"/>
</dbReference>
<keyword evidence="5 6" id="KW-0472">Membrane</keyword>
<dbReference type="AlphaFoldDB" id="A0A921Z4Q8"/>
<keyword evidence="9" id="KW-1185">Reference proteome</keyword>
<feature type="transmembrane region" description="Helical" evidence="6">
    <location>
        <begin position="261"/>
        <end position="281"/>
    </location>
</feature>
<dbReference type="GO" id="GO:0015347">
    <property type="term" value="F:sodium-independent organic anion transmembrane transporter activity"/>
    <property type="evidence" value="ECO:0007669"/>
    <property type="project" value="TreeGrafter"/>
</dbReference>
<evidence type="ECO:0000256" key="3">
    <source>
        <dbReference type="ARBA" id="ARBA00022692"/>
    </source>
</evidence>
<evidence type="ECO:0000256" key="2">
    <source>
        <dbReference type="ARBA" id="ARBA00022475"/>
    </source>
</evidence>
<comment type="subcellular location">
    <subcellularLocation>
        <location evidence="1">Cell membrane</location>
        <topology evidence="1">Multi-pass membrane protein</topology>
    </subcellularLocation>
</comment>
<dbReference type="InterPro" id="IPR004156">
    <property type="entry name" value="OATP"/>
</dbReference>
<keyword evidence="2" id="KW-1003">Cell membrane</keyword>
<feature type="transmembrane region" description="Helical" evidence="6">
    <location>
        <begin position="89"/>
        <end position="110"/>
    </location>
</feature>
<proteinExistence type="predicted"/>
<feature type="transmembrane region" description="Helical" evidence="6">
    <location>
        <begin position="148"/>
        <end position="168"/>
    </location>
</feature>
<evidence type="ECO:0000256" key="6">
    <source>
        <dbReference type="SAM" id="Phobius"/>
    </source>
</evidence>
<evidence type="ECO:0000256" key="1">
    <source>
        <dbReference type="ARBA" id="ARBA00004651"/>
    </source>
</evidence>
<feature type="transmembrane region" description="Helical" evidence="6">
    <location>
        <begin position="180"/>
        <end position="200"/>
    </location>
</feature>
<feature type="transmembrane region" description="Helical" evidence="6">
    <location>
        <begin position="59"/>
        <end position="82"/>
    </location>
</feature>
<dbReference type="Proteomes" id="UP000791440">
    <property type="component" value="Unassembled WGS sequence"/>
</dbReference>
<comment type="caution">
    <text evidence="8">The sequence shown here is derived from an EMBL/GenBank/DDBJ whole genome shotgun (WGS) entry which is preliminary data.</text>
</comment>
<gene>
    <name evidence="8" type="ORF">O3G_MSEX007067</name>
</gene>
<evidence type="ECO:0000313" key="8">
    <source>
        <dbReference type="EMBL" id="KAG6451332.1"/>
    </source>
</evidence>
<dbReference type="GO" id="GO:0016323">
    <property type="term" value="C:basolateral plasma membrane"/>
    <property type="evidence" value="ECO:0007669"/>
    <property type="project" value="TreeGrafter"/>
</dbReference>
<sequence length="474" mass="52509">MFKNKSVIFKLWHFLRTYILTIKRFDLFLQGTLLIVILLETNVLLLLRRDATEGFNSAIIEDLVIVAGGVVECALGAILGWWGGGRRHFALSAWLAATSAAGLLVLAFPYTYSNPPNVELCGGDTISGSRPPSVIGIDDNAPARTSTLILTFILCALTQISIFAHGFTYLDDHEPHNGPYFYGILISIRLSLGLSGTNWLRASSTSDDWWEAHLSICMLTFMFAVLFTLFPKRMPQWEDEEILVDTDFLPSLGRVARNKAIILQTGALACLTISVLCFVNYDVAYVQARFNIEGIRQDPRTSRTLTDVFRSFVIIFFIMIFRVRFSVWRRDGVKANTASRVGGVVCIFVAVFFIVLAALSCDVAEIEGFEQSGYIQPACSAQCGCSSERYGFSPVCGLDSSTTFFSPCNAGCSELEDLNGFIVYNCTCGAQRAVRGACALDSCRLVFGVYQIFYTLILAVSGSYYIISYKHIYI</sequence>
<feature type="domain" description="Kazal-like" evidence="7">
    <location>
        <begin position="373"/>
        <end position="430"/>
    </location>
</feature>
<evidence type="ECO:0000256" key="5">
    <source>
        <dbReference type="ARBA" id="ARBA00023136"/>
    </source>
</evidence>
<feature type="transmembrane region" description="Helical" evidence="6">
    <location>
        <begin position="27"/>
        <end position="47"/>
    </location>
</feature>
<evidence type="ECO:0000256" key="4">
    <source>
        <dbReference type="ARBA" id="ARBA00022989"/>
    </source>
</evidence>
<evidence type="ECO:0000313" key="9">
    <source>
        <dbReference type="Proteomes" id="UP000791440"/>
    </source>
</evidence>
<protein>
    <recommendedName>
        <fullName evidence="7">Kazal-like domain-containing protein</fullName>
    </recommendedName>
</protein>
<feature type="transmembrane region" description="Helical" evidence="6">
    <location>
        <begin position="308"/>
        <end position="325"/>
    </location>
</feature>
<dbReference type="PROSITE" id="PS51465">
    <property type="entry name" value="KAZAL_2"/>
    <property type="match status" value="1"/>
</dbReference>
<organism evidence="8 9">
    <name type="scientific">Manduca sexta</name>
    <name type="common">Tobacco hawkmoth</name>
    <name type="synonym">Tobacco hornworm</name>
    <dbReference type="NCBI Taxonomy" id="7130"/>
    <lineage>
        <taxon>Eukaryota</taxon>
        <taxon>Metazoa</taxon>
        <taxon>Ecdysozoa</taxon>
        <taxon>Arthropoda</taxon>
        <taxon>Hexapoda</taxon>
        <taxon>Insecta</taxon>
        <taxon>Pterygota</taxon>
        <taxon>Neoptera</taxon>
        <taxon>Endopterygota</taxon>
        <taxon>Lepidoptera</taxon>
        <taxon>Glossata</taxon>
        <taxon>Ditrysia</taxon>
        <taxon>Bombycoidea</taxon>
        <taxon>Sphingidae</taxon>
        <taxon>Sphinginae</taxon>
        <taxon>Sphingini</taxon>
        <taxon>Manduca</taxon>
    </lineage>
</organism>
<accession>A0A921Z4Q8</accession>
<dbReference type="PANTHER" id="PTHR11388">
    <property type="entry name" value="ORGANIC ANION TRANSPORTER"/>
    <property type="match status" value="1"/>
</dbReference>
<feature type="transmembrane region" description="Helical" evidence="6">
    <location>
        <begin position="337"/>
        <end position="359"/>
    </location>
</feature>
<name>A0A921Z4Q8_MANSE</name>
<feature type="transmembrane region" description="Helical" evidence="6">
    <location>
        <begin position="212"/>
        <end position="230"/>
    </location>
</feature>